<dbReference type="GO" id="GO:1990904">
    <property type="term" value="C:ribonucleoprotein complex"/>
    <property type="evidence" value="ECO:0007669"/>
    <property type="project" value="UniProtKB-KW"/>
</dbReference>
<protein>
    <submittedName>
        <fullName evidence="4">Uncharacterized protein</fullName>
    </submittedName>
</protein>
<comment type="caution">
    <text evidence="4">The sequence shown here is derived from an EMBL/GenBank/DDBJ whole genome shotgun (WGS) entry which is preliminary data.</text>
</comment>
<evidence type="ECO:0000256" key="2">
    <source>
        <dbReference type="ARBA" id="ARBA00022980"/>
    </source>
</evidence>
<dbReference type="SUPFAM" id="SSF50193">
    <property type="entry name" value="Ribosomal protein L14"/>
    <property type="match status" value="1"/>
</dbReference>
<accession>A0A9Q1GKC4</accession>
<proteinExistence type="inferred from homology"/>
<dbReference type="Proteomes" id="UP001153076">
    <property type="component" value="Unassembled WGS sequence"/>
</dbReference>
<dbReference type="OrthoDB" id="1624649at2759"/>
<dbReference type="InterPro" id="IPR036853">
    <property type="entry name" value="Ribosomal_uL14_sf"/>
</dbReference>
<keyword evidence="2" id="KW-0689">Ribosomal protein</keyword>
<dbReference type="EMBL" id="JAKOGI010002157">
    <property type="protein sequence ID" value="KAJ8422752.1"/>
    <property type="molecule type" value="Genomic_DNA"/>
</dbReference>
<evidence type="ECO:0000256" key="3">
    <source>
        <dbReference type="ARBA" id="ARBA00023274"/>
    </source>
</evidence>
<organism evidence="4 5">
    <name type="scientific">Carnegiea gigantea</name>
    <dbReference type="NCBI Taxonomy" id="171969"/>
    <lineage>
        <taxon>Eukaryota</taxon>
        <taxon>Viridiplantae</taxon>
        <taxon>Streptophyta</taxon>
        <taxon>Embryophyta</taxon>
        <taxon>Tracheophyta</taxon>
        <taxon>Spermatophyta</taxon>
        <taxon>Magnoliopsida</taxon>
        <taxon>eudicotyledons</taxon>
        <taxon>Gunneridae</taxon>
        <taxon>Pentapetalae</taxon>
        <taxon>Caryophyllales</taxon>
        <taxon>Cactineae</taxon>
        <taxon>Cactaceae</taxon>
        <taxon>Cactoideae</taxon>
        <taxon>Echinocereeae</taxon>
        <taxon>Carnegiea</taxon>
    </lineage>
</organism>
<evidence type="ECO:0000313" key="5">
    <source>
        <dbReference type="Proteomes" id="UP001153076"/>
    </source>
</evidence>
<dbReference type="Pfam" id="PF00238">
    <property type="entry name" value="Ribosomal_L14"/>
    <property type="match status" value="1"/>
</dbReference>
<comment type="similarity">
    <text evidence="1">Belongs to the universal ribosomal protein uL14 family.</text>
</comment>
<keyword evidence="3" id="KW-0687">Ribonucleoprotein</keyword>
<gene>
    <name evidence="4" type="ORF">Cgig2_012953</name>
</gene>
<dbReference type="GO" id="GO:0003735">
    <property type="term" value="F:structural constituent of ribosome"/>
    <property type="evidence" value="ECO:0007669"/>
    <property type="project" value="InterPro"/>
</dbReference>
<dbReference type="GO" id="GO:0005840">
    <property type="term" value="C:ribosome"/>
    <property type="evidence" value="ECO:0007669"/>
    <property type="project" value="UniProtKB-KW"/>
</dbReference>
<evidence type="ECO:0000313" key="4">
    <source>
        <dbReference type="EMBL" id="KAJ8422752.1"/>
    </source>
</evidence>
<keyword evidence="5" id="KW-1185">Reference proteome</keyword>
<evidence type="ECO:0000256" key="1">
    <source>
        <dbReference type="ARBA" id="ARBA00010745"/>
    </source>
</evidence>
<dbReference type="InterPro" id="IPR000218">
    <property type="entry name" value="Ribosomal_uL14"/>
</dbReference>
<reference evidence="4" key="1">
    <citation type="submission" date="2022-04" db="EMBL/GenBank/DDBJ databases">
        <title>Carnegiea gigantea Genome sequencing and assembly v2.</title>
        <authorList>
            <person name="Copetti D."/>
            <person name="Sanderson M.J."/>
            <person name="Burquez A."/>
            <person name="Wojciechowski M.F."/>
        </authorList>
    </citation>
    <scope>NUCLEOTIDE SEQUENCE</scope>
    <source>
        <strain evidence="4">SGP5-SGP5p</strain>
        <tissue evidence="4">Aerial part</tissue>
    </source>
</reference>
<dbReference type="GO" id="GO:0006412">
    <property type="term" value="P:translation"/>
    <property type="evidence" value="ECO:0007669"/>
    <property type="project" value="InterPro"/>
</dbReference>
<name>A0A9Q1GKC4_9CARY</name>
<dbReference type="Gene3D" id="2.40.150.20">
    <property type="entry name" value="Ribosomal protein L14"/>
    <property type="match status" value="1"/>
</dbReference>
<sequence length="151" mass="17190">MHVVEENMGTCISRQTTCNKYVGTRMGLGERIFPLLEVAVIKPGVSNRRYARIGDVIVDVIKKKAILSKHLERSEVIRAVIIHICKKLKCDNHTIANIITSLRNADMNREGRVRKTSTRTTKNINFTWNANCNAFDLSRYNEESGSLTRKN</sequence>
<dbReference type="AlphaFoldDB" id="A0A9Q1GKC4"/>